<name>A0A0C2RCU8_9BACL</name>
<evidence type="ECO:0000256" key="3">
    <source>
        <dbReference type="ARBA" id="ARBA00023082"/>
    </source>
</evidence>
<dbReference type="EMBL" id="JXRR01000014">
    <property type="protein sequence ID" value="KIL48100.1"/>
    <property type="molecule type" value="Genomic_DNA"/>
</dbReference>
<evidence type="ECO:0000256" key="2">
    <source>
        <dbReference type="ARBA" id="ARBA00023015"/>
    </source>
</evidence>
<accession>A0A0C2RCU8</accession>
<evidence type="ECO:0000259" key="6">
    <source>
        <dbReference type="Pfam" id="PF08281"/>
    </source>
</evidence>
<dbReference type="NCBIfam" id="TIGR02937">
    <property type="entry name" value="sigma70-ECF"/>
    <property type="match status" value="1"/>
</dbReference>
<dbReference type="AlphaFoldDB" id="A0A0C2RCU8"/>
<dbReference type="GO" id="GO:0003677">
    <property type="term" value="F:DNA binding"/>
    <property type="evidence" value="ECO:0007669"/>
    <property type="project" value="InterPro"/>
</dbReference>
<dbReference type="InterPro" id="IPR013325">
    <property type="entry name" value="RNA_pol_sigma_r2"/>
</dbReference>
<dbReference type="InterPro" id="IPR039425">
    <property type="entry name" value="RNA_pol_sigma-70-like"/>
</dbReference>
<dbReference type="GO" id="GO:0006352">
    <property type="term" value="P:DNA-templated transcription initiation"/>
    <property type="evidence" value="ECO:0007669"/>
    <property type="project" value="InterPro"/>
</dbReference>
<comment type="caution">
    <text evidence="7">The sequence shown here is derived from an EMBL/GenBank/DDBJ whole genome shotgun (WGS) entry which is preliminary data.</text>
</comment>
<dbReference type="InterPro" id="IPR036388">
    <property type="entry name" value="WH-like_DNA-bd_sf"/>
</dbReference>
<comment type="similarity">
    <text evidence="1">Belongs to the sigma-70 factor family. ECF subfamily.</text>
</comment>
<sequence length="180" mass="21309">MDSVFKRLYTDYQQDVFQFLIYLVKNRDIAEDLMQEVFIRVMKSYGQFQGKSSEKTWLFSIAKNVAIDHFRKQSTIKKRILSSFDWSKKDLASESPLPYEIAELNESMKELYMCLDQCTTDQRMVVIMRYIQELSIAETAQILGWTEGKVKTTQHRAIKSLREKMSNRKEAESSERFKVE</sequence>
<dbReference type="InterPro" id="IPR007627">
    <property type="entry name" value="RNA_pol_sigma70_r2"/>
</dbReference>
<dbReference type="GO" id="GO:0016987">
    <property type="term" value="F:sigma factor activity"/>
    <property type="evidence" value="ECO:0007669"/>
    <property type="project" value="UniProtKB-KW"/>
</dbReference>
<dbReference type="CDD" id="cd06171">
    <property type="entry name" value="Sigma70_r4"/>
    <property type="match status" value="1"/>
</dbReference>
<proteinExistence type="inferred from homology"/>
<gene>
    <name evidence="7" type="ORF">KR50_22670</name>
</gene>
<protein>
    <recommendedName>
        <fullName evidence="9">RNA polymerase sigma factor SigX</fullName>
    </recommendedName>
</protein>
<keyword evidence="8" id="KW-1185">Reference proteome</keyword>
<evidence type="ECO:0000259" key="5">
    <source>
        <dbReference type="Pfam" id="PF04542"/>
    </source>
</evidence>
<dbReference type="SUPFAM" id="SSF88946">
    <property type="entry name" value="Sigma2 domain of RNA polymerase sigma factors"/>
    <property type="match status" value="1"/>
</dbReference>
<organism evidence="7 8">
    <name type="scientific">Jeotgalibacillus campisalis</name>
    <dbReference type="NCBI Taxonomy" id="220754"/>
    <lineage>
        <taxon>Bacteria</taxon>
        <taxon>Bacillati</taxon>
        <taxon>Bacillota</taxon>
        <taxon>Bacilli</taxon>
        <taxon>Bacillales</taxon>
        <taxon>Caryophanaceae</taxon>
        <taxon>Jeotgalibacillus</taxon>
    </lineage>
</organism>
<evidence type="ECO:0000256" key="1">
    <source>
        <dbReference type="ARBA" id="ARBA00010641"/>
    </source>
</evidence>
<evidence type="ECO:0000313" key="8">
    <source>
        <dbReference type="Proteomes" id="UP000031972"/>
    </source>
</evidence>
<dbReference type="InterPro" id="IPR013249">
    <property type="entry name" value="RNA_pol_sigma70_r4_t2"/>
</dbReference>
<keyword evidence="2" id="KW-0805">Transcription regulation</keyword>
<dbReference type="PATRIC" id="fig|220754.4.peg.2283"/>
<dbReference type="InterPro" id="IPR014284">
    <property type="entry name" value="RNA_pol_sigma-70_dom"/>
</dbReference>
<dbReference type="Pfam" id="PF04542">
    <property type="entry name" value="Sigma70_r2"/>
    <property type="match status" value="1"/>
</dbReference>
<feature type="domain" description="RNA polymerase sigma factor 70 region 4 type 2" evidence="6">
    <location>
        <begin position="110"/>
        <end position="161"/>
    </location>
</feature>
<evidence type="ECO:0008006" key="9">
    <source>
        <dbReference type="Google" id="ProtNLM"/>
    </source>
</evidence>
<dbReference type="Gene3D" id="1.10.10.10">
    <property type="entry name" value="Winged helix-like DNA-binding domain superfamily/Winged helix DNA-binding domain"/>
    <property type="match status" value="1"/>
</dbReference>
<dbReference type="Proteomes" id="UP000031972">
    <property type="component" value="Unassembled WGS sequence"/>
</dbReference>
<dbReference type="InterPro" id="IPR013324">
    <property type="entry name" value="RNA_pol_sigma_r3/r4-like"/>
</dbReference>
<keyword evidence="4" id="KW-0804">Transcription</keyword>
<evidence type="ECO:0000256" key="4">
    <source>
        <dbReference type="ARBA" id="ARBA00023163"/>
    </source>
</evidence>
<dbReference type="PANTHER" id="PTHR43133:SF60">
    <property type="entry name" value="RNA POLYMERASE SIGMA FACTOR SIGV"/>
    <property type="match status" value="1"/>
</dbReference>
<dbReference type="Gene3D" id="1.10.1740.10">
    <property type="match status" value="1"/>
</dbReference>
<reference evidence="7 8" key="1">
    <citation type="submission" date="2015-01" db="EMBL/GenBank/DDBJ databases">
        <title>Jeotgalibacillus campisalis genome sequencing.</title>
        <authorList>
            <person name="Goh K.M."/>
            <person name="Chan K.-G."/>
            <person name="Yaakop A.S."/>
            <person name="Ee R."/>
            <person name="Gan H.M."/>
            <person name="Chan C.S."/>
        </authorList>
    </citation>
    <scope>NUCLEOTIDE SEQUENCE [LARGE SCALE GENOMIC DNA]</scope>
    <source>
        <strain evidence="7 8">SF-57</strain>
    </source>
</reference>
<keyword evidence="3" id="KW-0731">Sigma factor</keyword>
<dbReference type="PANTHER" id="PTHR43133">
    <property type="entry name" value="RNA POLYMERASE ECF-TYPE SIGMA FACTO"/>
    <property type="match status" value="1"/>
</dbReference>
<evidence type="ECO:0000313" key="7">
    <source>
        <dbReference type="EMBL" id="KIL48100.1"/>
    </source>
</evidence>
<dbReference type="Pfam" id="PF08281">
    <property type="entry name" value="Sigma70_r4_2"/>
    <property type="match status" value="1"/>
</dbReference>
<dbReference type="SUPFAM" id="SSF88659">
    <property type="entry name" value="Sigma3 and sigma4 domains of RNA polymerase sigma factors"/>
    <property type="match status" value="1"/>
</dbReference>
<dbReference type="NCBIfam" id="NF007220">
    <property type="entry name" value="PRK09639.1-5"/>
    <property type="match status" value="1"/>
</dbReference>
<feature type="domain" description="RNA polymerase sigma-70 region 2" evidence="5">
    <location>
        <begin position="8"/>
        <end position="74"/>
    </location>
</feature>